<evidence type="ECO:0000313" key="2">
    <source>
        <dbReference type="Proteomes" id="UP001321766"/>
    </source>
</evidence>
<gene>
    <name evidence="1" type="ORF">KIM372_01300</name>
</gene>
<proteinExistence type="predicted"/>
<reference evidence="1 2" key="1">
    <citation type="journal article" date="2023" name="Microbiol. Spectr.">
        <title>Symbiosis of Carpenter Bees with Uncharacterized Lactic Acid Bacteria Showing NAD Auxotrophy.</title>
        <authorList>
            <person name="Kawasaki S."/>
            <person name="Ozawa K."/>
            <person name="Mori T."/>
            <person name="Yamamoto A."/>
            <person name="Ito M."/>
            <person name="Ohkuma M."/>
            <person name="Sakamoto M."/>
            <person name="Matsutani M."/>
        </authorList>
    </citation>
    <scope>NUCLEOTIDE SEQUENCE [LARGE SCALE GENOMIC DNA]</scope>
    <source>
        <strain evidence="1 2">Kim37-2</strain>
    </source>
</reference>
<sequence length="195" mass="21947">MSTTTTSLDIAAWLIWLANEEGKDMSVLPLQKMVTLAQSLFGYTTHTKLYNENIYAFEYGPVTQGVLTCYGGSKEPIVRPRTEVKALPDEQLGAIASIWDLCSPLKPSQLVDVTHDVGPWKPYRNPNNNFTVIPWNEFVAAWPEYERAAQSYNSVSNAHVDRTSSNIEIPESMLGDFDQQIFLAQQNAYSQAPRR</sequence>
<accession>A0ABN6S9Z3</accession>
<dbReference type="EMBL" id="AP026798">
    <property type="protein sequence ID" value="BDR52223.1"/>
    <property type="molecule type" value="Genomic_DNA"/>
</dbReference>
<dbReference type="Proteomes" id="UP001321766">
    <property type="component" value="Chromosome"/>
</dbReference>
<name>A0ABN6S9Z3_9BIFI</name>
<evidence type="ECO:0008006" key="3">
    <source>
        <dbReference type="Google" id="ProtNLM"/>
    </source>
</evidence>
<protein>
    <recommendedName>
        <fullName evidence="3">Antitoxin SocA-like Panacea domain-containing protein</fullName>
    </recommendedName>
</protein>
<organism evidence="1 2">
    <name type="scientific">Bombiscardovia nodaiensis</name>
    <dbReference type="NCBI Taxonomy" id="2932181"/>
    <lineage>
        <taxon>Bacteria</taxon>
        <taxon>Bacillati</taxon>
        <taxon>Actinomycetota</taxon>
        <taxon>Actinomycetes</taxon>
        <taxon>Bifidobacteriales</taxon>
        <taxon>Bifidobacteriaceae</taxon>
        <taxon>Bombiscardovia</taxon>
    </lineage>
</organism>
<keyword evidence="2" id="KW-1185">Reference proteome</keyword>
<evidence type="ECO:0000313" key="1">
    <source>
        <dbReference type="EMBL" id="BDR52223.1"/>
    </source>
</evidence>